<dbReference type="AlphaFoldDB" id="A0A5Q4ZLL2"/>
<dbReference type="Proteomes" id="UP000325811">
    <property type="component" value="Chromosome II"/>
</dbReference>
<dbReference type="Gene3D" id="3.40.190.10">
    <property type="entry name" value="Periplasmic binding protein-like II"/>
    <property type="match status" value="1"/>
</dbReference>
<evidence type="ECO:0000313" key="2">
    <source>
        <dbReference type="Proteomes" id="UP000325811"/>
    </source>
</evidence>
<proteinExistence type="predicted"/>
<accession>A0A5Q4ZLL2</accession>
<reference evidence="1 2" key="1">
    <citation type="submission" date="2019-08" db="EMBL/GenBank/DDBJ databases">
        <authorList>
            <person name="Herpell B J."/>
        </authorList>
    </citation>
    <scope>NUCLEOTIDE SEQUENCE [LARGE SCALE GENOMIC DNA]</scope>
    <source>
        <strain evidence="2">Msb3</strain>
    </source>
</reference>
<name>A0A5Q4ZLL2_9BURK</name>
<evidence type="ECO:0000313" key="1">
    <source>
        <dbReference type="EMBL" id="VVD32807.1"/>
    </source>
</evidence>
<dbReference type="SUPFAM" id="SSF53850">
    <property type="entry name" value="Periplasmic binding protein-like II"/>
    <property type="match status" value="1"/>
</dbReference>
<keyword evidence="2" id="KW-1185">Reference proteome</keyword>
<dbReference type="Gene3D" id="3.10.105.10">
    <property type="entry name" value="Dipeptide-binding Protein, Domain 3"/>
    <property type="match status" value="1"/>
</dbReference>
<organism evidence="1 2">
    <name type="scientific">Paraburkholderia dioscoreae</name>
    <dbReference type="NCBI Taxonomy" id="2604047"/>
    <lineage>
        <taxon>Bacteria</taxon>
        <taxon>Pseudomonadati</taxon>
        <taxon>Pseudomonadota</taxon>
        <taxon>Betaproteobacteria</taxon>
        <taxon>Burkholderiales</taxon>
        <taxon>Burkholderiaceae</taxon>
        <taxon>Paraburkholderia</taxon>
    </lineage>
</organism>
<dbReference type="KEGG" id="pdio:PDMSB3_1523.1"/>
<dbReference type="EMBL" id="LR699554">
    <property type="protein sequence ID" value="VVD32807.1"/>
    <property type="molecule type" value="Genomic_DNA"/>
</dbReference>
<gene>
    <name evidence="1" type="ORF">PDMSB3_1523</name>
</gene>
<protein>
    <submittedName>
        <fullName evidence="1">Uncharacterized protein</fullName>
    </submittedName>
</protein>
<sequence>MTRALPRPTPFTTGSHYSNPEIDQLFSQVAEETDEAKRKQLFSQIQRILERDLPDINLVSPQYLTVYSRAVHNHTISPDGVSASFADVWLQR</sequence>